<dbReference type="PANTHER" id="PTHR43798:SF33">
    <property type="entry name" value="HYDROLASE, PUTATIVE (AFU_ORTHOLOGUE AFUA_2G14860)-RELATED"/>
    <property type="match status" value="1"/>
</dbReference>
<evidence type="ECO:0000259" key="1">
    <source>
        <dbReference type="Pfam" id="PF12697"/>
    </source>
</evidence>
<dbReference type="SUPFAM" id="SSF53474">
    <property type="entry name" value="alpha/beta-Hydrolases"/>
    <property type="match status" value="1"/>
</dbReference>
<dbReference type="InterPro" id="IPR000073">
    <property type="entry name" value="AB_hydrolase_1"/>
</dbReference>
<dbReference type="EMBL" id="JACBZM010000002">
    <property type="protein sequence ID" value="NYI47817.1"/>
    <property type="molecule type" value="Genomic_DNA"/>
</dbReference>
<dbReference type="InterPro" id="IPR029058">
    <property type="entry name" value="AB_hydrolase_fold"/>
</dbReference>
<gene>
    <name evidence="2" type="ORF">BJ993_004963</name>
</gene>
<name>A0A7Y9ZLR4_9ACTN</name>
<dbReference type="PANTHER" id="PTHR43798">
    <property type="entry name" value="MONOACYLGLYCEROL LIPASE"/>
    <property type="match status" value="1"/>
</dbReference>
<dbReference type="PRINTS" id="PR00111">
    <property type="entry name" value="ABHYDROLASE"/>
</dbReference>
<dbReference type="AlphaFoldDB" id="A0A7Y9ZLR4"/>
<feature type="domain" description="AB hydrolase-1" evidence="1">
    <location>
        <begin position="33"/>
        <end position="252"/>
    </location>
</feature>
<reference evidence="2 3" key="1">
    <citation type="submission" date="2020-07" db="EMBL/GenBank/DDBJ databases">
        <title>Sequencing the genomes of 1000 actinobacteria strains.</title>
        <authorList>
            <person name="Klenk H.-P."/>
        </authorList>
    </citation>
    <scope>NUCLEOTIDE SEQUENCE [LARGE SCALE GENOMIC DNA]</scope>
    <source>
        <strain evidence="2 3">DSM 15131</strain>
    </source>
</reference>
<sequence length="262" mass="27085">MAEPDLTATRLAGGPESPRLLVVGPSLGTSVEALWEATARRLAYDFEVVGWDLPGHGRSKPATGPFTVGELAAAVRRLAADVAGDRPAAYAGVSLGGAVALELALDPGVFTAVACIASAAKIGEPSAWHERAALVRKAGTSVMVSGSSERWFAPGFLMRDPATGTRLLLSLADADKDSYALACEALADFDVRDRLADATVPLLVAPGDQDVVISPHTARETTADRAPNSSMNVFTGCGHLPPAEDPDAVARALNDFATGGKR</sequence>
<evidence type="ECO:0000313" key="3">
    <source>
        <dbReference type="Proteomes" id="UP000562045"/>
    </source>
</evidence>
<dbReference type="InterPro" id="IPR050266">
    <property type="entry name" value="AB_hydrolase_sf"/>
</dbReference>
<dbReference type="RefSeq" id="WP_179652732.1">
    <property type="nucleotide sequence ID" value="NZ_JACBZM010000002.1"/>
</dbReference>
<comment type="caution">
    <text evidence="2">The sequence shown here is derived from an EMBL/GenBank/DDBJ whole genome shotgun (WGS) entry which is preliminary data.</text>
</comment>
<dbReference type="GO" id="GO:0003824">
    <property type="term" value="F:catalytic activity"/>
    <property type="evidence" value="ECO:0007669"/>
    <property type="project" value="UniProtKB-ARBA"/>
</dbReference>
<proteinExistence type="predicted"/>
<dbReference type="Gene3D" id="3.40.50.1820">
    <property type="entry name" value="alpha/beta hydrolase"/>
    <property type="match status" value="1"/>
</dbReference>
<evidence type="ECO:0000313" key="2">
    <source>
        <dbReference type="EMBL" id="NYI47817.1"/>
    </source>
</evidence>
<accession>A0A7Y9ZLR4</accession>
<dbReference type="Pfam" id="PF12697">
    <property type="entry name" value="Abhydrolase_6"/>
    <property type="match status" value="1"/>
</dbReference>
<dbReference type="Proteomes" id="UP000562045">
    <property type="component" value="Unassembled WGS sequence"/>
</dbReference>
<protein>
    <submittedName>
        <fullName evidence="2">3-oxoadipate enol-lactonase</fullName>
    </submittedName>
</protein>
<dbReference type="GO" id="GO:0016020">
    <property type="term" value="C:membrane"/>
    <property type="evidence" value="ECO:0007669"/>
    <property type="project" value="TreeGrafter"/>
</dbReference>
<organism evidence="2 3">
    <name type="scientific">Nocardioides aromaticivorans</name>
    <dbReference type="NCBI Taxonomy" id="200618"/>
    <lineage>
        <taxon>Bacteria</taxon>
        <taxon>Bacillati</taxon>
        <taxon>Actinomycetota</taxon>
        <taxon>Actinomycetes</taxon>
        <taxon>Propionibacteriales</taxon>
        <taxon>Nocardioidaceae</taxon>
        <taxon>Nocardioides</taxon>
    </lineage>
</organism>